<organism evidence="1 2">
    <name type="scientific">Yinghuangia aomiensis</name>
    <dbReference type="NCBI Taxonomy" id="676205"/>
    <lineage>
        <taxon>Bacteria</taxon>
        <taxon>Bacillati</taxon>
        <taxon>Actinomycetota</taxon>
        <taxon>Actinomycetes</taxon>
        <taxon>Kitasatosporales</taxon>
        <taxon>Streptomycetaceae</taxon>
        <taxon>Yinghuangia</taxon>
    </lineage>
</organism>
<protein>
    <submittedName>
        <fullName evidence="1">Uncharacterized protein</fullName>
    </submittedName>
</protein>
<reference evidence="2" key="1">
    <citation type="journal article" date="2019" name="Int. J. Syst. Evol. Microbiol.">
        <title>The Global Catalogue of Microorganisms (GCM) 10K type strain sequencing project: providing services to taxonomists for standard genome sequencing and annotation.</title>
        <authorList>
            <consortium name="The Broad Institute Genomics Platform"/>
            <consortium name="The Broad Institute Genome Sequencing Center for Infectious Disease"/>
            <person name="Wu L."/>
            <person name="Ma J."/>
        </authorList>
    </citation>
    <scope>NUCLEOTIDE SEQUENCE [LARGE SCALE GENOMIC DNA]</scope>
    <source>
        <strain evidence="2">JCM 17986</strain>
    </source>
</reference>
<name>A0ABP9HTD4_9ACTN</name>
<keyword evidence="2" id="KW-1185">Reference proteome</keyword>
<gene>
    <name evidence="1" type="ORF">GCM10023205_51540</name>
</gene>
<evidence type="ECO:0000313" key="2">
    <source>
        <dbReference type="Proteomes" id="UP001500466"/>
    </source>
</evidence>
<dbReference type="Proteomes" id="UP001500466">
    <property type="component" value="Unassembled WGS sequence"/>
</dbReference>
<proteinExistence type="predicted"/>
<dbReference type="EMBL" id="BAABHS010000019">
    <property type="protein sequence ID" value="GAA4977618.1"/>
    <property type="molecule type" value="Genomic_DNA"/>
</dbReference>
<sequence>MERMRSASVSSVESRTATCRGVIPLATLTKYQQDPTDIEPKATLPARAIAVLANKVGINTTAERVQQHGLYKAAHAIKVGADFFKPAVKAAQYIAEGGAVSLGMAVPGASDVVLKAAKIAATGFLENRVAKAEARQEQRAAMAQAPKSQERARGTYMLVPDMI</sequence>
<accession>A0ABP9HTD4</accession>
<evidence type="ECO:0000313" key="1">
    <source>
        <dbReference type="EMBL" id="GAA4977618.1"/>
    </source>
</evidence>
<dbReference type="RefSeq" id="WP_345678059.1">
    <property type="nucleotide sequence ID" value="NZ_BAABHS010000019.1"/>
</dbReference>
<comment type="caution">
    <text evidence="1">The sequence shown here is derived from an EMBL/GenBank/DDBJ whole genome shotgun (WGS) entry which is preliminary data.</text>
</comment>